<protein>
    <submittedName>
        <fullName evidence="5">Long polar fimbrial protein LpfD</fullName>
    </submittedName>
</protein>
<evidence type="ECO:0000313" key="6">
    <source>
        <dbReference type="Proteomes" id="UP000254821"/>
    </source>
</evidence>
<keyword evidence="2" id="KW-0732">Signal</keyword>
<dbReference type="AlphaFoldDB" id="A0A377PTJ6"/>
<evidence type="ECO:0000313" key="5">
    <source>
        <dbReference type="EMBL" id="STQ82623.1"/>
    </source>
</evidence>
<dbReference type="SUPFAM" id="SSF49401">
    <property type="entry name" value="Bacterial adhesins"/>
    <property type="match status" value="1"/>
</dbReference>
<sequence length="364" mass="39878">MKTFSIFNLSIFKKIILGLFLIIGTTQVAKAYTGACSADNGTYNYYDNFGMLTVVDPKGNQPGYLFPRAYNWNLGGEYTATCDCDPAEEKKAVVNPDIYYKASSTLSIGHTDGTLQFYKINDYLEVSTLVWIGGMLKQYVATPFHDINNEASTQEHARVGYVCGANANSQFSSGSKGLLWLYITKPFVGTTYIENVRVVDLYGTTIPGSYGGTPLSSIWVNGQVTVPQNCEINAGQIITVDFGKIWSGDFTTKGQKPDGYVAKNIKASMKCNNINAYTNLTIRFQSEISSDYPDAIKTNNPDIGVEIIDDNGHLVLPNTGLIPFHIDDKYEASVTFKAQPVSTTGNPPSAGQFQAQAYIRVDFA</sequence>
<proteinExistence type="predicted"/>
<dbReference type="PANTHER" id="PTHR33420:SF31">
    <property type="entry name" value="TYPE 1 FIMBRIN D-MANNOSE SPECIFIC ADHESIN"/>
    <property type="match status" value="1"/>
</dbReference>
<keyword evidence="3" id="KW-0281">Fimbrium</keyword>
<dbReference type="GO" id="GO:0009289">
    <property type="term" value="C:pilus"/>
    <property type="evidence" value="ECO:0007669"/>
    <property type="project" value="UniProtKB-SubCell"/>
</dbReference>
<dbReference type="InterPro" id="IPR050263">
    <property type="entry name" value="Bact_Fimbrial_Adh_Pro"/>
</dbReference>
<reference evidence="5 6" key="1">
    <citation type="submission" date="2018-06" db="EMBL/GenBank/DDBJ databases">
        <authorList>
            <consortium name="Pathogen Informatics"/>
            <person name="Doyle S."/>
        </authorList>
    </citation>
    <scope>NUCLEOTIDE SEQUENCE [LARGE SCALE GENOMIC DNA]</scope>
    <source>
        <strain evidence="5 6">NCTC8105</strain>
    </source>
</reference>
<evidence type="ECO:0000256" key="2">
    <source>
        <dbReference type="ARBA" id="ARBA00022729"/>
    </source>
</evidence>
<dbReference type="InterPro" id="IPR036937">
    <property type="entry name" value="Adhesion_dom_fimbrial_sf"/>
</dbReference>
<dbReference type="PANTHER" id="PTHR33420">
    <property type="entry name" value="FIMBRIAL SUBUNIT ELFA-RELATED"/>
    <property type="match status" value="1"/>
</dbReference>
<organism evidence="5 6">
    <name type="scientific">Hafnia alvei</name>
    <dbReference type="NCBI Taxonomy" id="569"/>
    <lineage>
        <taxon>Bacteria</taxon>
        <taxon>Pseudomonadati</taxon>
        <taxon>Pseudomonadota</taxon>
        <taxon>Gammaproteobacteria</taxon>
        <taxon>Enterobacterales</taxon>
        <taxon>Hafniaceae</taxon>
        <taxon>Hafnia</taxon>
    </lineage>
</organism>
<dbReference type="InterPro" id="IPR008966">
    <property type="entry name" value="Adhesion_dom_sf"/>
</dbReference>
<feature type="domain" description="Fimbrial-type adhesion" evidence="4">
    <location>
        <begin position="220"/>
        <end position="363"/>
    </location>
</feature>
<dbReference type="InterPro" id="IPR000259">
    <property type="entry name" value="Adhesion_dom_fimbrial"/>
</dbReference>
<dbReference type="RefSeq" id="WP_043489619.1">
    <property type="nucleotide sequence ID" value="NZ_CALJTU010000026.1"/>
</dbReference>
<dbReference type="Gene3D" id="2.60.40.1090">
    <property type="entry name" value="Fimbrial-type adhesion domain"/>
    <property type="match status" value="1"/>
</dbReference>
<comment type="subcellular location">
    <subcellularLocation>
        <location evidence="1">Fimbrium</location>
    </subcellularLocation>
</comment>
<dbReference type="GO" id="GO:0043709">
    <property type="term" value="P:cell adhesion involved in single-species biofilm formation"/>
    <property type="evidence" value="ECO:0007669"/>
    <property type="project" value="TreeGrafter"/>
</dbReference>
<dbReference type="EMBL" id="UGHP01000001">
    <property type="protein sequence ID" value="STQ82623.1"/>
    <property type="molecule type" value="Genomic_DNA"/>
</dbReference>
<gene>
    <name evidence="5" type="ORF">NCTC8105_04842</name>
</gene>
<evidence type="ECO:0000256" key="3">
    <source>
        <dbReference type="ARBA" id="ARBA00023263"/>
    </source>
</evidence>
<dbReference type="Proteomes" id="UP000254821">
    <property type="component" value="Unassembled WGS sequence"/>
</dbReference>
<name>A0A377PTJ6_HAFAL</name>
<evidence type="ECO:0000259" key="4">
    <source>
        <dbReference type="Pfam" id="PF00419"/>
    </source>
</evidence>
<accession>A0A377PTJ6</accession>
<dbReference type="Pfam" id="PF00419">
    <property type="entry name" value="Fimbrial"/>
    <property type="match status" value="1"/>
</dbReference>
<evidence type="ECO:0000256" key="1">
    <source>
        <dbReference type="ARBA" id="ARBA00004561"/>
    </source>
</evidence>